<dbReference type="GO" id="GO:0030436">
    <property type="term" value="P:asexual sporulation"/>
    <property type="evidence" value="ECO:0007669"/>
    <property type="project" value="UniProtKB-UniRule"/>
</dbReference>
<keyword evidence="6" id="KW-1185">Reference proteome</keyword>
<dbReference type="GO" id="GO:0042601">
    <property type="term" value="C:endospore-forming forespore"/>
    <property type="evidence" value="ECO:0007669"/>
    <property type="project" value="InterPro"/>
</dbReference>
<accession>A0A498DFD1</accession>
<dbReference type="Proteomes" id="UP000270219">
    <property type="component" value="Unassembled WGS sequence"/>
</dbReference>
<gene>
    <name evidence="4" type="primary">sspH</name>
    <name evidence="5" type="ORF">D8M04_14275</name>
</gene>
<sequence>MDKQRALEIVESPELIRVTYNGKQIYIQHVDENTDKARIYPLDDPQEEFDVNLSQLIEQ</sequence>
<keyword evidence="3 4" id="KW-0749">Sporulation</keyword>
<dbReference type="Pfam" id="PF08141">
    <property type="entry name" value="SspH"/>
    <property type="match status" value="1"/>
</dbReference>
<evidence type="ECO:0000256" key="3">
    <source>
        <dbReference type="ARBA" id="ARBA00022969"/>
    </source>
</evidence>
<comment type="similarity">
    <text evidence="2 4">Belongs to the SspH family.</text>
</comment>
<dbReference type="RefSeq" id="WP_121524085.1">
    <property type="nucleotide sequence ID" value="NZ_RCHR01000005.1"/>
</dbReference>
<comment type="induction">
    <text evidence="4">Expressed only in the forespore compartment of sporulating cells.</text>
</comment>
<proteinExistence type="evidence at transcript level"/>
<evidence type="ECO:0000256" key="2">
    <source>
        <dbReference type="ARBA" id="ARBA00006573"/>
    </source>
</evidence>
<evidence type="ECO:0000313" key="5">
    <source>
        <dbReference type="EMBL" id="RLL42718.1"/>
    </source>
</evidence>
<evidence type="ECO:0000313" key="6">
    <source>
        <dbReference type="Proteomes" id="UP000270219"/>
    </source>
</evidence>
<dbReference type="HAMAP" id="MF_00667">
    <property type="entry name" value="SspH"/>
    <property type="match status" value="1"/>
</dbReference>
<dbReference type="AlphaFoldDB" id="A0A498DFD1"/>
<dbReference type="NCBIfam" id="TIGR02861">
    <property type="entry name" value="SASP_H"/>
    <property type="match status" value="1"/>
</dbReference>
<name>A0A498DFD1_9BACI</name>
<comment type="caution">
    <text evidence="5">The sequence shown here is derived from an EMBL/GenBank/DDBJ whole genome shotgun (WGS) entry which is preliminary data.</text>
</comment>
<dbReference type="OrthoDB" id="1683648at2"/>
<dbReference type="GO" id="GO:0030435">
    <property type="term" value="P:sporulation resulting in formation of a cellular spore"/>
    <property type="evidence" value="ECO:0007669"/>
    <property type="project" value="UniProtKB-KW"/>
</dbReference>
<reference evidence="5 6" key="1">
    <citation type="submission" date="2018-10" db="EMBL/GenBank/DDBJ databases">
        <title>Oceanobacillus sp. YLB-02 draft genome.</title>
        <authorList>
            <person name="Yu L."/>
        </authorList>
    </citation>
    <scope>NUCLEOTIDE SEQUENCE [LARGE SCALE GENOMIC DNA]</scope>
    <source>
        <strain evidence="5 6">YLB-02</strain>
    </source>
</reference>
<dbReference type="InterPro" id="IPR012610">
    <property type="entry name" value="SASP_SspH"/>
</dbReference>
<comment type="subcellular location">
    <subcellularLocation>
        <location evidence="1 4">Spore core</location>
    </subcellularLocation>
</comment>
<evidence type="ECO:0000256" key="4">
    <source>
        <dbReference type="HAMAP-Rule" id="MF_00667"/>
    </source>
</evidence>
<evidence type="ECO:0000256" key="1">
    <source>
        <dbReference type="ARBA" id="ARBA00004288"/>
    </source>
</evidence>
<protein>
    <recommendedName>
        <fullName evidence="4">Small, acid-soluble spore protein H</fullName>
        <shortName evidence="4">SASP H</shortName>
    </recommendedName>
</protein>
<dbReference type="EMBL" id="RCHR01000005">
    <property type="protein sequence ID" value="RLL42718.1"/>
    <property type="molecule type" value="Genomic_DNA"/>
</dbReference>
<organism evidence="5 6">
    <name type="scientific">Oceanobacillus piezotolerans</name>
    <dbReference type="NCBI Taxonomy" id="2448030"/>
    <lineage>
        <taxon>Bacteria</taxon>
        <taxon>Bacillati</taxon>
        <taxon>Bacillota</taxon>
        <taxon>Bacilli</taxon>
        <taxon>Bacillales</taxon>
        <taxon>Bacillaceae</taxon>
        <taxon>Oceanobacillus</taxon>
    </lineage>
</organism>